<protein>
    <submittedName>
        <fullName evidence="2">Uncharacterized protein</fullName>
    </submittedName>
</protein>
<organism evidence="2 3">
    <name type="scientific">Alteribacillus bidgolensis</name>
    <dbReference type="NCBI Taxonomy" id="930129"/>
    <lineage>
        <taxon>Bacteria</taxon>
        <taxon>Bacillati</taxon>
        <taxon>Bacillota</taxon>
        <taxon>Bacilli</taxon>
        <taxon>Bacillales</taxon>
        <taxon>Bacillaceae</taxon>
        <taxon>Alteribacillus</taxon>
    </lineage>
</organism>
<evidence type="ECO:0000313" key="3">
    <source>
        <dbReference type="Proteomes" id="UP000199017"/>
    </source>
</evidence>
<evidence type="ECO:0000313" key="2">
    <source>
        <dbReference type="EMBL" id="SDJ03288.1"/>
    </source>
</evidence>
<dbReference type="OrthoDB" id="9784811at2"/>
<keyword evidence="1" id="KW-0812">Transmembrane</keyword>
<accession>A0A1G8QF77</accession>
<dbReference type="RefSeq" id="WP_091587794.1">
    <property type="nucleotide sequence ID" value="NZ_FNDU01000019.1"/>
</dbReference>
<keyword evidence="3" id="KW-1185">Reference proteome</keyword>
<sequence length="63" mass="7276">MNSRILKIICSVMIMTFQFIISFSLTYAEKPKDFTKRVAIVIDDFGNNMAGLDIDRLVLYQII</sequence>
<feature type="transmembrane region" description="Helical" evidence="1">
    <location>
        <begin position="6"/>
        <end position="28"/>
    </location>
</feature>
<keyword evidence="1" id="KW-0472">Membrane</keyword>
<proteinExistence type="predicted"/>
<keyword evidence="1" id="KW-1133">Transmembrane helix</keyword>
<evidence type="ECO:0000256" key="1">
    <source>
        <dbReference type="SAM" id="Phobius"/>
    </source>
</evidence>
<dbReference type="EMBL" id="FNDU01000019">
    <property type="protein sequence ID" value="SDJ03288.1"/>
    <property type="molecule type" value="Genomic_DNA"/>
</dbReference>
<dbReference type="AlphaFoldDB" id="A0A1G8QF77"/>
<reference evidence="2 3" key="1">
    <citation type="submission" date="2016-10" db="EMBL/GenBank/DDBJ databases">
        <authorList>
            <person name="de Groot N.N."/>
        </authorList>
    </citation>
    <scope>NUCLEOTIDE SEQUENCE [LARGE SCALE GENOMIC DNA]</scope>
    <source>
        <strain evidence="3">P4B,CCM 7963,CECT 7998,DSM 25260,IBRC-M 10614,KCTC 13821</strain>
    </source>
</reference>
<name>A0A1G8QF77_9BACI</name>
<dbReference type="Proteomes" id="UP000199017">
    <property type="component" value="Unassembled WGS sequence"/>
</dbReference>
<gene>
    <name evidence="2" type="ORF">SAMN05216352_11952</name>
</gene>